<organism evidence="5 6">
    <name type="scientific">Psilocybe cyanescens</name>
    <dbReference type="NCBI Taxonomy" id="93625"/>
    <lineage>
        <taxon>Eukaryota</taxon>
        <taxon>Fungi</taxon>
        <taxon>Dikarya</taxon>
        <taxon>Basidiomycota</taxon>
        <taxon>Agaricomycotina</taxon>
        <taxon>Agaricomycetes</taxon>
        <taxon>Agaricomycetidae</taxon>
        <taxon>Agaricales</taxon>
        <taxon>Agaricineae</taxon>
        <taxon>Strophariaceae</taxon>
        <taxon>Psilocybe</taxon>
    </lineage>
</organism>
<evidence type="ECO:0000259" key="4">
    <source>
        <dbReference type="PROSITE" id="PS50181"/>
    </source>
</evidence>
<protein>
    <recommendedName>
        <fullName evidence="4">F-box domain-containing protein</fullName>
    </recommendedName>
</protein>
<evidence type="ECO:0000256" key="2">
    <source>
        <dbReference type="ARBA" id="ARBA00022803"/>
    </source>
</evidence>
<dbReference type="Gene3D" id="3.80.10.10">
    <property type="entry name" value="Ribonuclease Inhibitor"/>
    <property type="match status" value="1"/>
</dbReference>
<evidence type="ECO:0000256" key="1">
    <source>
        <dbReference type="ARBA" id="ARBA00022737"/>
    </source>
</evidence>
<dbReference type="InterPro" id="IPR019734">
    <property type="entry name" value="TPR_rpt"/>
</dbReference>
<accession>A0A409VS57</accession>
<comment type="caution">
    <text evidence="5">The sequence shown here is derived from an EMBL/GenBank/DDBJ whole genome shotgun (WGS) entry which is preliminary data.</text>
</comment>
<proteinExistence type="predicted"/>
<reference evidence="5 6" key="1">
    <citation type="journal article" date="2018" name="Evol. Lett.">
        <title>Horizontal gene cluster transfer increased hallucinogenic mushroom diversity.</title>
        <authorList>
            <person name="Reynolds H.T."/>
            <person name="Vijayakumar V."/>
            <person name="Gluck-Thaler E."/>
            <person name="Korotkin H.B."/>
            <person name="Matheny P.B."/>
            <person name="Slot J.C."/>
        </authorList>
    </citation>
    <scope>NUCLEOTIDE SEQUENCE [LARGE SCALE GENOMIC DNA]</scope>
    <source>
        <strain evidence="5 6">2631</strain>
    </source>
</reference>
<dbReference type="InterPro" id="IPR032675">
    <property type="entry name" value="LRR_dom_sf"/>
</dbReference>
<dbReference type="InterPro" id="IPR013105">
    <property type="entry name" value="TPR_2"/>
</dbReference>
<dbReference type="PROSITE" id="PS50005">
    <property type="entry name" value="TPR"/>
    <property type="match status" value="2"/>
</dbReference>
<keyword evidence="1" id="KW-0677">Repeat</keyword>
<dbReference type="SUPFAM" id="SSF81383">
    <property type="entry name" value="F-box domain"/>
    <property type="match status" value="1"/>
</dbReference>
<dbReference type="InParanoid" id="A0A409VS57"/>
<dbReference type="PANTHER" id="PTHR22904:SF523">
    <property type="entry name" value="STRESS-INDUCED-PHOSPHOPROTEIN 1"/>
    <property type="match status" value="1"/>
</dbReference>
<dbReference type="AlphaFoldDB" id="A0A409VS57"/>
<name>A0A409VS57_PSICY</name>
<dbReference type="SUPFAM" id="SSF52047">
    <property type="entry name" value="RNI-like"/>
    <property type="match status" value="1"/>
</dbReference>
<evidence type="ECO:0000313" key="6">
    <source>
        <dbReference type="Proteomes" id="UP000283269"/>
    </source>
</evidence>
<dbReference type="STRING" id="93625.A0A409VS57"/>
<feature type="domain" description="F-box" evidence="4">
    <location>
        <begin position="134"/>
        <end position="184"/>
    </location>
</feature>
<dbReference type="InterPro" id="IPR001810">
    <property type="entry name" value="F-box_dom"/>
</dbReference>
<dbReference type="SUPFAM" id="SSF48452">
    <property type="entry name" value="TPR-like"/>
    <property type="match status" value="1"/>
</dbReference>
<evidence type="ECO:0000256" key="3">
    <source>
        <dbReference type="PROSITE-ProRule" id="PRU00339"/>
    </source>
</evidence>
<gene>
    <name evidence="5" type="ORF">CVT25_004608</name>
</gene>
<dbReference type="PROSITE" id="PS50181">
    <property type="entry name" value="FBOX"/>
    <property type="match status" value="1"/>
</dbReference>
<dbReference type="EMBL" id="NHYD01003942">
    <property type="protein sequence ID" value="PPQ69111.1"/>
    <property type="molecule type" value="Genomic_DNA"/>
</dbReference>
<dbReference type="SMART" id="SM00028">
    <property type="entry name" value="TPR"/>
    <property type="match status" value="2"/>
</dbReference>
<keyword evidence="2 3" id="KW-0802">TPR repeat</keyword>
<dbReference type="PANTHER" id="PTHR22904">
    <property type="entry name" value="TPR REPEAT CONTAINING PROTEIN"/>
    <property type="match status" value="1"/>
</dbReference>
<dbReference type="GO" id="GO:0051879">
    <property type="term" value="F:Hsp90 protein binding"/>
    <property type="evidence" value="ECO:0007669"/>
    <property type="project" value="TreeGrafter"/>
</dbReference>
<feature type="repeat" description="TPR" evidence="3">
    <location>
        <begin position="37"/>
        <end position="70"/>
    </location>
</feature>
<keyword evidence="6" id="KW-1185">Reference proteome</keyword>
<feature type="repeat" description="TPR" evidence="3">
    <location>
        <begin position="2"/>
        <end position="35"/>
    </location>
</feature>
<dbReference type="InterPro" id="IPR011990">
    <property type="entry name" value="TPR-like_helical_dom_sf"/>
</dbReference>
<dbReference type="Proteomes" id="UP000283269">
    <property type="component" value="Unassembled WGS sequence"/>
</dbReference>
<dbReference type="Gene3D" id="1.25.40.10">
    <property type="entry name" value="Tetratricopeptide repeat domain"/>
    <property type="match status" value="1"/>
</dbReference>
<evidence type="ECO:0000313" key="5">
    <source>
        <dbReference type="EMBL" id="PPQ69111.1"/>
    </source>
</evidence>
<dbReference type="Pfam" id="PF07719">
    <property type="entry name" value="TPR_2"/>
    <property type="match status" value="1"/>
</dbReference>
<dbReference type="OrthoDB" id="2423701at2759"/>
<sequence length="558" mass="63457">MSRKHFQTGLTYYKEGEYQKALQQFTEALKHDGQNKYLILDSRSAVYMKLGDTKEALKDAKKTIEVAPDRWQGYARAARAFFDAKKLDASLTMVSLALDRLKEGETQRRASLYFLRSEVEAAKLETERRRRLFTDHMGKLPIELFSEIAKMVIQDNKTTPITLSHVSRHWRDVVHNLPQLWDNLILTRRRPMQKAKVWVERSKGKIKELSIRASAMEVPHWTGDSLETLAWDHLHVFKVQQWDAVAFLRYIGKLDALTNIEYFETDQPNSIPAFPFGKEEADTKLRHLTVISSSNNVITPLAVRSLATLTLHNVYAPSQNFVDVLKASPLLESITLQNVSFDFVPDQTLDLLYLKYLFLKALIPIAIYDVRFPALEVLRIESNHSAGVSQLLERLAATRPTHLTELALCSCLCSPEPVVALLRISTNLQRLEITNISRLASLAIEALAETYSPPANSSTDSATLQRASPICPKLAHVDFSRCPDVQTGPLVRLIKSHRSTDIERIVGGEERIPSPWSEILSLKIDECPQVDSAWLPWLRQRVPSVSCVYMKKNAKYRA</sequence>
<dbReference type="InterPro" id="IPR036047">
    <property type="entry name" value="F-box-like_dom_sf"/>
</dbReference>